<evidence type="ECO:0000256" key="7">
    <source>
        <dbReference type="RuleBase" id="RU003869"/>
    </source>
</evidence>
<dbReference type="InterPro" id="IPR000702">
    <property type="entry name" value="Ribosomal_uL6-like"/>
</dbReference>
<dbReference type="GO" id="GO:0002181">
    <property type="term" value="P:cytoplasmic translation"/>
    <property type="evidence" value="ECO:0007669"/>
    <property type="project" value="TreeGrafter"/>
</dbReference>
<comment type="caution">
    <text evidence="10">The sequence shown here is derived from an EMBL/GenBank/DDBJ whole genome shotgun (WGS) entry which is preliminary data.</text>
</comment>
<dbReference type="Pfam" id="PF00347">
    <property type="entry name" value="Ribosomal_L6"/>
    <property type="match status" value="2"/>
</dbReference>
<evidence type="ECO:0000256" key="3">
    <source>
        <dbReference type="ARBA" id="ARBA00022884"/>
    </source>
</evidence>
<dbReference type="InterPro" id="IPR019906">
    <property type="entry name" value="Ribosomal_uL6_bac-type"/>
</dbReference>
<protein>
    <recommendedName>
        <fullName evidence="6">Large ribosomal subunit protein uL6</fullName>
    </recommendedName>
</protein>
<comment type="subunit">
    <text evidence="6">Part of the 50S ribosomal subunit.</text>
</comment>
<proteinExistence type="inferred from homology"/>
<evidence type="ECO:0000256" key="2">
    <source>
        <dbReference type="ARBA" id="ARBA00022730"/>
    </source>
</evidence>
<dbReference type="GO" id="GO:0019843">
    <property type="term" value="F:rRNA binding"/>
    <property type="evidence" value="ECO:0007669"/>
    <property type="project" value="UniProtKB-UniRule"/>
</dbReference>
<dbReference type="FunFam" id="3.90.930.12:FF:000002">
    <property type="entry name" value="50S ribosomal protein L6"/>
    <property type="match status" value="1"/>
</dbReference>
<evidence type="ECO:0000256" key="6">
    <source>
        <dbReference type="HAMAP-Rule" id="MF_01365"/>
    </source>
</evidence>
<evidence type="ECO:0000313" key="10">
    <source>
        <dbReference type="EMBL" id="OGZ32925.1"/>
    </source>
</evidence>
<keyword evidence="2 6" id="KW-0699">rRNA-binding</keyword>
<organism evidence="10 11">
    <name type="scientific">Candidatus Portnoybacteria bacterium RBG_13_40_8</name>
    <dbReference type="NCBI Taxonomy" id="1801990"/>
    <lineage>
        <taxon>Bacteria</taxon>
        <taxon>Candidatus Portnoyibacteriota</taxon>
    </lineage>
</organism>
<dbReference type="PRINTS" id="PR00059">
    <property type="entry name" value="RIBOSOMALL6"/>
</dbReference>
<dbReference type="STRING" id="1801990.A2V69_03480"/>
<dbReference type="SUPFAM" id="SSF56053">
    <property type="entry name" value="Ribosomal protein L6"/>
    <property type="match status" value="2"/>
</dbReference>
<name>A0A1G2F4C5_9BACT</name>
<dbReference type="HAMAP" id="MF_01365_B">
    <property type="entry name" value="Ribosomal_uL6_B"/>
    <property type="match status" value="1"/>
</dbReference>
<gene>
    <name evidence="6" type="primary">rplF</name>
    <name evidence="10" type="ORF">A2V69_03480</name>
</gene>
<dbReference type="GO" id="GO:0003735">
    <property type="term" value="F:structural constituent of ribosome"/>
    <property type="evidence" value="ECO:0007669"/>
    <property type="project" value="UniProtKB-UniRule"/>
</dbReference>
<comment type="similarity">
    <text evidence="1 6 7">Belongs to the universal ribosomal protein uL6 family.</text>
</comment>
<dbReference type="InterPro" id="IPR020040">
    <property type="entry name" value="Ribosomal_uL6_a/b-dom"/>
</dbReference>
<dbReference type="InterPro" id="IPR036789">
    <property type="entry name" value="Ribosomal_uL6-like_a/b-dom_sf"/>
</dbReference>
<dbReference type="Proteomes" id="UP000177810">
    <property type="component" value="Unassembled WGS sequence"/>
</dbReference>
<evidence type="ECO:0000256" key="1">
    <source>
        <dbReference type="ARBA" id="ARBA00009356"/>
    </source>
</evidence>
<dbReference type="NCBIfam" id="TIGR03654">
    <property type="entry name" value="L6_bact"/>
    <property type="match status" value="1"/>
</dbReference>
<dbReference type="EMBL" id="MHMT01000011">
    <property type="protein sequence ID" value="OGZ32925.1"/>
    <property type="molecule type" value="Genomic_DNA"/>
</dbReference>
<evidence type="ECO:0000256" key="8">
    <source>
        <dbReference type="RuleBase" id="RU003870"/>
    </source>
</evidence>
<dbReference type="PANTHER" id="PTHR11655:SF14">
    <property type="entry name" value="LARGE RIBOSOMAL SUBUNIT PROTEIN UL6M"/>
    <property type="match status" value="1"/>
</dbReference>
<sequence length="183" mass="20108">MSRIGKQSIIIPDGIEVNINNNLILVKGPKGELSREIHPDINIEIKDKEISVRLKDSKEENTPIWGTYRALIANMIMGVSKGFEKRLIFEGVGFRAVVNENKLVLSLGFSHPVEITASNGVEFKVEKNTIIISGADKNLVGQIAANIRATKKPEPYKGKGIRYEDEVIRRKAGKKAATGTTAA</sequence>
<dbReference type="GO" id="GO:0022625">
    <property type="term" value="C:cytosolic large ribosomal subunit"/>
    <property type="evidence" value="ECO:0007669"/>
    <property type="project" value="UniProtKB-UniRule"/>
</dbReference>
<keyword evidence="3 6" id="KW-0694">RNA-binding</keyword>
<dbReference type="PANTHER" id="PTHR11655">
    <property type="entry name" value="60S/50S RIBOSOMAL PROTEIN L6/L9"/>
    <property type="match status" value="1"/>
</dbReference>
<dbReference type="Gene3D" id="3.90.930.12">
    <property type="entry name" value="Ribosomal protein L6, alpha-beta domain"/>
    <property type="match status" value="2"/>
</dbReference>
<evidence type="ECO:0000256" key="5">
    <source>
        <dbReference type="ARBA" id="ARBA00023274"/>
    </source>
</evidence>
<dbReference type="InterPro" id="IPR002358">
    <property type="entry name" value="Ribosomal_uL6_CS"/>
</dbReference>
<keyword evidence="4 6" id="KW-0689">Ribosomal protein</keyword>
<feature type="domain" description="Large ribosomal subunit protein uL6 alpha-beta" evidence="9">
    <location>
        <begin position="11"/>
        <end position="82"/>
    </location>
</feature>
<evidence type="ECO:0000256" key="4">
    <source>
        <dbReference type="ARBA" id="ARBA00022980"/>
    </source>
</evidence>
<reference evidence="10 11" key="1">
    <citation type="journal article" date="2016" name="Nat. Commun.">
        <title>Thousands of microbial genomes shed light on interconnected biogeochemical processes in an aquifer system.</title>
        <authorList>
            <person name="Anantharaman K."/>
            <person name="Brown C.T."/>
            <person name="Hug L.A."/>
            <person name="Sharon I."/>
            <person name="Castelle C.J."/>
            <person name="Probst A.J."/>
            <person name="Thomas B.C."/>
            <person name="Singh A."/>
            <person name="Wilkins M.J."/>
            <person name="Karaoz U."/>
            <person name="Brodie E.L."/>
            <person name="Williams K.H."/>
            <person name="Hubbard S.S."/>
            <person name="Banfield J.F."/>
        </authorList>
    </citation>
    <scope>NUCLEOTIDE SEQUENCE [LARGE SCALE GENOMIC DNA]</scope>
</reference>
<dbReference type="FunFam" id="3.90.930.12:FF:000001">
    <property type="entry name" value="50S ribosomal protein L6"/>
    <property type="match status" value="1"/>
</dbReference>
<dbReference type="PROSITE" id="PS00525">
    <property type="entry name" value="RIBOSOMAL_L6_1"/>
    <property type="match status" value="1"/>
</dbReference>
<keyword evidence="5 6" id="KW-0687">Ribonucleoprotein</keyword>
<dbReference type="AlphaFoldDB" id="A0A1G2F4C5"/>
<evidence type="ECO:0000259" key="9">
    <source>
        <dbReference type="Pfam" id="PF00347"/>
    </source>
</evidence>
<accession>A0A1G2F4C5</accession>
<comment type="function">
    <text evidence="6 8">This protein binds to the 23S rRNA, and is important in its secondary structure. It is located near the subunit interface in the base of the L7/L12 stalk, and near the tRNA binding site of the peptidyltransferase center.</text>
</comment>
<feature type="domain" description="Large ribosomal subunit protein uL6 alpha-beta" evidence="9">
    <location>
        <begin position="91"/>
        <end position="163"/>
    </location>
</feature>
<evidence type="ECO:0000313" key="11">
    <source>
        <dbReference type="Proteomes" id="UP000177810"/>
    </source>
</evidence>
<dbReference type="PIRSF" id="PIRSF002162">
    <property type="entry name" value="Ribosomal_L6"/>
    <property type="match status" value="1"/>
</dbReference>